<dbReference type="AlphaFoldDB" id="A0A7L2U655"/>
<evidence type="ECO:0000256" key="1">
    <source>
        <dbReference type="ARBA" id="ARBA00022734"/>
    </source>
</evidence>
<evidence type="ECO:0000313" key="6">
    <source>
        <dbReference type="Proteomes" id="UP000528411"/>
    </source>
</evidence>
<keyword evidence="3" id="KW-0812">Transmembrane</keyword>
<dbReference type="OrthoDB" id="2142683at2759"/>
<dbReference type="PROSITE" id="PS50041">
    <property type="entry name" value="C_TYPE_LECTIN_2"/>
    <property type="match status" value="1"/>
</dbReference>
<evidence type="ECO:0000259" key="4">
    <source>
        <dbReference type="PROSITE" id="PS50041"/>
    </source>
</evidence>
<protein>
    <submittedName>
        <fullName evidence="5">CL17A protein</fullName>
    </submittedName>
</protein>
<dbReference type="GO" id="GO:0030246">
    <property type="term" value="F:carbohydrate binding"/>
    <property type="evidence" value="ECO:0007669"/>
    <property type="project" value="UniProtKB-KW"/>
</dbReference>
<feature type="transmembrane region" description="Helical" evidence="3">
    <location>
        <begin position="15"/>
        <end position="36"/>
    </location>
</feature>
<dbReference type="Proteomes" id="UP000528411">
    <property type="component" value="Unassembled WGS sequence"/>
</dbReference>
<dbReference type="SUPFAM" id="SSF56436">
    <property type="entry name" value="C-type lectin-like"/>
    <property type="match status" value="1"/>
</dbReference>
<keyword evidence="2" id="KW-1015">Disulfide bond</keyword>
<dbReference type="Gene3D" id="3.10.100.10">
    <property type="entry name" value="Mannose-Binding Protein A, subunit A"/>
    <property type="match status" value="1"/>
</dbReference>
<evidence type="ECO:0000256" key="2">
    <source>
        <dbReference type="ARBA" id="ARBA00023157"/>
    </source>
</evidence>
<feature type="non-terminal residue" evidence="5">
    <location>
        <position position="1"/>
    </location>
</feature>
<dbReference type="InterPro" id="IPR016186">
    <property type="entry name" value="C-type_lectin-like/link_sf"/>
</dbReference>
<dbReference type="InterPro" id="IPR033989">
    <property type="entry name" value="CD209-like_CTLD"/>
</dbReference>
<keyword evidence="3" id="KW-1133">Transmembrane helix</keyword>
<dbReference type="PROSITE" id="PS00615">
    <property type="entry name" value="C_TYPE_LECTIN_1"/>
    <property type="match status" value="1"/>
</dbReference>
<keyword evidence="1" id="KW-0430">Lectin</keyword>
<keyword evidence="3" id="KW-0472">Membrane</keyword>
<feature type="non-terminal residue" evidence="5">
    <location>
        <position position="287"/>
    </location>
</feature>
<dbReference type="CDD" id="cd03590">
    <property type="entry name" value="CLECT_DC-SIGN_like"/>
    <property type="match status" value="1"/>
</dbReference>
<dbReference type="InterPro" id="IPR050111">
    <property type="entry name" value="C-type_lectin/snaclec_domain"/>
</dbReference>
<dbReference type="InterPro" id="IPR016187">
    <property type="entry name" value="CTDL_fold"/>
</dbReference>
<dbReference type="EMBL" id="VYZW01011910">
    <property type="protein sequence ID" value="NXS41034.1"/>
    <property type="molecule type" value="Genomic_DNA"/>
</dbReference>
<keyword evidence="6" id="KW-1185">Reference proteome</keyword>
<sequence length="287" mass="32378">AVLSLLVTSPERAVALLYVLLALTFVLFMVLTIVNLQRVSAAWEALEQAQMRSKSSHTTAWHNLSEVQRTLGTGSGEPGSKAEVFLFPVSQEVENVRWKMTQCKAECGKELSDRLHVLEERDTLEPVLQQLAEVKQEQSRVSMLLDTTLEKMHNLSEIICMSCPPGWQQFAKSCYFFSVATKPWLAAQDSCASFNAHLAIVDSEQENRFFANQIKENQVFWLGLTDMHKEGSWQWVNGRSVSLSFWNSGEPNNVGQHGEDCATIYPNGHWNDVTCSNTEAWICERSC</sequence>
<dbReference type="Pfam" id="PF00059">
    <property type="entry name" value="Lectin_C"/>
    <property type="match status" value="1"/>
</dbReference>
<organism evidence="5 6">
    <name type="scientific">Balaeniceps rex</name>
    <name type="common">Shoebill</name>
    <dbReference type="NCBI Taxonomy" id="33584"/>
    <lineage>
        <taxon>Eukaryota</taxon>
        <taxon>Metazoa</taxon>
        <taxon>Chordata</taxon>
        <taxon>Craniata</taxon>
        <taxon>Vertebrata</taxon>
        <taxon>Euteleostomi</taxon>
        <taxon>Archelosauria</taxon>
        <taxon>Archosauria</taxon>
        <taxon>Dinosauria</taxon>
        <taxon>Saurischia</taxon>
        <taxon>Theropoda</taxon>
        <taxon>Coelurosauria</taxon>
        <taxon>Aves</taxon>
        <taxon>Neognathae</taxon>
        <taxon>Neoaves</taxon>
        <taxon>Aequornithes</taxon>
        <taxon>Pelecaniformes</taxon>
        <taxon>Balaenicipitidae</taxon>
        <taxon>Balaeniceps</taxon>
    </lineage>
</organism>
<dbReference type="InterPro" id="IPR001304">
    <property type="entry name" value="C-type_lectin-like"/>
</dbReference>
<dbReference type="SMART" id="SM00034">
    <property type="entry name" value="CLECT"/>
    <property type="match status" value="1"/>
</dbReference>
<reference evidence="5 6" key="1">
    <citation type="submission" date="2019-09" db="EMBL/GenBank/DDBJ databases">
        <title>Bird 10,000 Genomes (B10K) Project - Family phase.</title>
        <authorList>
            <person name="Zhang G."/>
        </authorList>
    </citation>
    <scope>NUCLEOTIDE SEQUENCE [LARGE SCALE GENOMIC DNA]</scope>
    <source>
        <strain evidence="5">B10K-DU-012-56</strain>
    </source>
</reference>
<evidence type="ECO:0000256" key="3">
    <source>
        <dbReference type="SAM" id="Phobius"/>
    </source>
</evidence>
<name>A0A7L2U655_BALRX</name>
<dbReference type="InterPro" id="IPR018378">
    <property type="entry name" value="C-type_lectin_CS"/>
</dbReference>
<comment type="caution">
    <text evidence="5">The sequence shown here is derived from an EMBL/GenBank/DDBJ whole genome shotgun (WGS) entry which is preliminary data.</text>
</comment>
<accession>A0A7L2U655</accession>
<evidence type="ECO:0000313" key="5">
    <source>
        <dbReference type="EMBL" id="NXS41034.1"/>
    </source>
</evidence>
<dbReference type="PANTHER" id="PTHR22803">
    <property type="entry name" value="MANNOSE, PHOSPHOLIPASE, LECTIN RECEPTOR RELATED"/>
    <property type="match status" value="1"/>
</dbReference>
<feature type="domain" description="C-type lectin" evidence="4">
    <location>
        <begin position="170"/>
        <end position="284"/>
    </location>
</feature>
<proteinExistence type="predicted"/>
<gene>
    <name evidence="5" type="primary">Clec17a_1</name>
    <name evidence="5" type="ORF">BALREX_R03230</name>
</gene>